<dbReference type="Proteomes" id="UP000012101">
    <property type="component" value="Unassembled WGS sequence"/>
</dbReference>
<reference evidence="1 2" key="1">
    <citation type="submission" date="2013-01" db="EMBL/GenBank/DDBJ databases">
        <authorList>
            <person name="Harkins D.M."/>
            <person name="Durkin A.S."/>
            <person name="Brinkac L.M."/>
            <person name="Haft D.H."/>
            <person name="Selengut J.D."/>
            <person name="Sanka R."/>
            <person name="DePew J."/>
            <person name="Purushe J."/>
            <person name="Hospenthal D.R."/>
            <person name="Murray C.K."/>
            <person name="Pimentel G."/>
            <person name="Wasfy M."/>
            <person name="Vinetz J.M."/>
            <person name="Sutton G.G."/>
            <person name="Nierman W.C."/>
            <person name="Fouts D.E."/>
        </authorList>
    </citation>
    <scope>NUCLEOTIDE SEQUENCE [LARGE SCALE GENOMIC DNA]</scope>
    <source>
        <strain evidence="1 2">2006001855</strain>
    </source>
</reference>
<evidence type="ECO:0000313" key="1">
    <source>
        <dbReference type="EMBL" id="EMM72440.1"/>
    </source>
</evidence>
<organism evidence="1 2">
    <name type="scientific">Leptospira weilii str. 2006001855</name>
    <dbReference type="NCBI Taxonomy" id="996804"/>
    <lineage>
        <taxon>Bacteria</taxon>
        <taxon>Pseudomonadati</taxon>
        <taxon>Spirochaetota</taxon>
        <taxon>Spirochaetia</taxon>
        <taxon>Leptospirales</taxon>
        <taxon>Leptospiraceae</taxon>
        <taxon>Leptospira</taxon>
    </lineage>
</organism>
<protein>
    <submittedName>
        <fullName evidence="1">Uncharacterized protein</fullName>
    </submittedName>
</protein>
<proteinExistence type="predicted"/>
<comment type="caution">
    <text evidence="1">The sequence shown here is derived from an EMBL/GenBank/DDBJ whole genome shotgun (WGS) entry which is preliminary data.</text>
</comment>
<dbReference type="AlphaFoldDB" id="M6FJ53"/>
<gene>
    <name evidence="1" type="ORF">LEP1GSC038_3382</name>
</gene>
<evidence type="ECO:0000313" key="2">
    <source>
        <dbReference type="Proteomes" id="UP000012101"/>
    </source>
</evidence>
<sequence>MIRSKENEEIQKEIKKQLDALLEAGGEGIDVGCLKFIQDKPEPKYYPLVERGLRSKKIEQVIAAGYLAVSWKLKEFAPLLLLWDGKGEAESSVLQAIHTYLSDRKKTLAEIKDRSPAAALATVKMIHNIRNPDALDWEILISSFDFLLSIEGNHNFLAGNFLSDLVYASVRMLDSQTPSAEIKKELRKRFNRLDSDMPVDDPYLHEELLKRFRAYLL</sequence>
<name>M6FJ53_9LEPT</name>
<dbReference type="EMBL" id="AFJM02000040">
    <property type="protein sequence ID" value="EMM72440.1"/>
    <property type="molecule type" value="Genomic_DNA"/>
</dbReference>
<accession>M6FJ53</accession>